<evidence type="ECO:0000256" key="1">
    <source>
        <dbReference type="SAM" id="Phobius"/>
    </source>
</evidence>
<reference evidence="2" key="1">
    <citation type="submission" date="2017-06" db="EMBL/GenBank/DDBJ databases">
        <authorList>
            <person name="Assis F.L."/>
            <person name="Abrahao J.S."/>
            <person name="Silva L."/>
            <person name="Khalil J.B."/>
            <person name="Rodrigues R."/>
            <person name="Silva L.S."/>
            <person name="Boratto P."/>
            <person name="Andrade M."/>
            <person name="Kroon E.G."/>
            <person name="Ribeiro B."/>
            <person name="Bergier I."/>
            <person name="Seligmann H."/>
            <person name="Ghigo E."/>
            <person name="Colson P."/>
            <person name="Levasseur A."/>
            <person name="Raoult D."/>
            <person name="Scola B.L."/>
        </authorList>
    </citation>
    <scope>NUCLEOTIDE SEQUENCE</scope>
    <source>
        <strain evidence="2">Deep ocean</strain>
    </source>
</reference>
<sequence length="86" mass="9239">MEYNSQIPIHLYPGGMQIAAPTENVTYKWIDSLGGAVLPGPLKYGSINPDGDPAKVGIATVSHDGHTTIPIIIFIIVVSNLFMLTF</sequence>
<accession>A0A6N1NYJ9</accession>
<dbReference type="EMBL" id="MF405918">
    <property type="protein sequence ID" value="QKU34411.1"/>
    <property type="molecule type" value="Genomic_DNA"/>
</dbReference>
<keyword evidence="1" id="KW-1133">Transmembrane helix</keyword>
<keyword evidence="1" id="KW-0812">Transmembrane</keyword>
<keyword evidence="1" id="KW-0472">Membrane</keyword>
<evidence type="ECO:0000313" key="2">
    <source>
        <dbReference type="EMBL" id="QKU34411.1"/>
    </source>
</evidence>
<dbReference type="GeneID" id="80517731"/>
<proteinExistence type="predicted"/>
<dbReference type="RefSeq" id="YP_010781040.1">
    <property type="nucleotide sequence ID" value="NC_075038.1"/>
</dbReference>
<dbReference type="KEGG" id="vg:80517731"/>
<organism evidence="2">
    <name type="scientific">Tupanvirus deep ocean</name>
    <dbReference type="NCBI Taxonomy" id="2126984"/>
    <lineage>
        <taxon>Viruses</taxon>
        <taxon>Varidnaviria</taxon>
        <taxon>Bamfordvirae</taxon>
        <taxon>Nucleocytoviricota</taxon>
        <taxon>Megaviricetes</taxon>
        <taxon>Imitervirales</taxon>
        <taxon>Mimiviridae</taxon>
        <taxon>Megamimivirinae</taxon>
        <taxon>Tupanvirus</taxon>
        <taxon>Tupanvirus altamarinense</taxon>
    </lineage>
</organism>
<name>A0A6N1NYJ9_9VIRU</name>
<protein>
    <submittedName>
        <fullName evidence="2">Uncharacterized protein</fullName>
    </submittedName>
</protein>
<feature type="transmembrane region" description="Helical" evidence="1">
    <location>
        <begin position="67"/>
        <end position="85"/>
    </location>
</feature>
<reference evidence="2" key="2">
    <citation type="journal article" date="2018" name="Nat. Commun.">
        <title>Tailed giant Tupanvirus possesses the most complete translational apparatus of the known virosphere.</title>
        <authorList>
            <person name="Abrahao J."/>
            <person name="Silva L."/>
            <person name="Silva L.S."/>
            <person name="Khalil J.Y.B."/>
            <person name="Rodrigues R."/>
            <person name="Arantes T."/>
            <person name="Assis F."/>
            <person name="Boratto P."/>
            <person name="Andrade M."/>
            <person name="Kroon E.G."/>
            <person name="Ribeiro B."/>
            <person name="Bergier I."/>
            <person name="Seligmann H."/>
            <person name="Ghigo E."/>
            <person name="Colson P."/>
            <person name="Levasseur A."/>
            <person name="Kroemer G."/>
            <person name="Raoult D."/>
            <person name="La Scola B."/>
        </authorList>
    </citation>
    <scope>NUCLEOTIDE SEQUENCE [LARGE SCALE GENOMIC DNA]</scope>
    <source>
        <strain evidence="2">Deep ocean</strain>
    </source>
</reference>